<keyword evidence="2" id="KW-1185">Reference proteome</keyword>
<proteinExistence type="predicted"/>
<protein>
    <submittedName>
        <fullName evidence="1">Uncharacterized protein</fullName>
    </submittedName>
</protein>
<dbReference type="Proteomes" id="UP000198584">
    <property type="component" value="Unassembled WGS sequence"/>
</dbReference>
<dbReference type="AlphaFoldDB" id="A0A1H4H068"/>
<accession>A0A1H4H068</accession>
<gene>
    <name evidence="1" type="ORF">SAMN05421743_12021</name>
</gene>
<dbReference type="EMBL" id="FNQR01000020">
    <property type="protein sequence ID" value="SEB14558.1"/>
    <property type="molecule type" value="Genomic_DNA"/>
</dbReference>
<name>A0A1H4H068_9BACI</name>
<evidence type="ECO:0000313" key="1">
    <source>
        <dbReference type="EMBL" id="SEB14558.1"/>
    </source>
</evidence>
<dbReference type="RefSeq" id="WP_093046369.1">
    <property type="nucleotide sequence ID" value="NZ_FNQR01000020.1"/>
</dbReference>
<organism evidence="1 2">
    <name type="scientific">Thalassobacillus cyri</name>
    <dbReference type="NCBI Taxonomy" id="571932"/>
    <lineage>
        <taxon>Bacteria</taxon>
        <taxon>Bacillati</taxon>
        <taxon>Bacillota</taxon>
        <taxon>Bacilli</taxon>
        <taxon>Bacillales</taxon>
        <taxon>Bacillaceae</taxon>
        <taxon>Thalassobacillus</taxon>
    </lineage>
</organism>
<evidence type="ECO:0000313" key="2">
    <source>
        <dbReference type="Proteomes" id="UP000198584"/>
    </source>
</evidence>
<sequence length="152" mass="17340">MKMLLYPDPSLNYCYFNVNNRLDKSLRIIWTGDIQGGTRIQDLAPNTGGTVNSRNIGRGGADTVYRARISRIRNDGTLHYINTLILYISTPPLANCGATNIFLYGCYESPSTFCFMAYSYKDDTTNQCIKKLASIHYIDWLCERQEDCPEIR</sequence>
<reference evidence="1 2" key="1">
    <citation type="submission" date="2016-10" db="EMBL/GenBank/DDBJ databases">
        <authorList>
            <person name="de Groot N.N."/>
        </authorList>
    </citation>
    <scope>NUCLEOTIDE SEQUENCE [LARGE SCALE GENOMIC DNA]</scope>
    <source>
        <strain evidence="1 2">CCM7597</strain>
    </source>
</reference>